<dbReference type="EMBL" id="FJVC01000006">
    <property type="protein sequence ID" value="CZT40823.1"/>
    <property type="molecule type" value="Genomic_DNA"/>
</dbReference>
<organism evidence="1 2">
    <name type="scientific">Rhynchosporium secalis</name>
    <name type="common">Barley scald fungus</name>
    <dbReference type="NCBI Taxonomy" id="38038"/>
    <lineage>
        <taxon>Eukaryota</taxon>
        <taxon>Fungi</taxon>
        <taxon>Dikarya</taxon>
        <taxon>Ascomycota</taxon>
        <taxon>Pezizomycotina</taxon>
        <taxon>Leotiomycetes</taxon>
        <taxon>Helotiales</taxon>
        <taxon>Ploettnerulaceae</taxon>
        <taxon>Rhynchosporium</taxon>
    </lineage>
</organism>
<name>A0A1E1LVD5_RHYSE</name>
<keyword evidence="2" id="KW-1185">Reference proteome</keyword>
<sequence>MARHTNSISFADQEVVNDVIMRMDPAENLDEREAATPEPGTDFQTNEITIEHSTYKMPDWRHPKGFLYLAWDVKYGKFVADVQAMKAELIDRDTMEMLWAELLYRYYELDDTGIKVVMDLALDDALGSVTGYEGFDAEGYWRLQSVTSDLGQLLSGWQSKERQEIMSRISEVVAPIDHQEDHETTMVMTNGGSEGQPTLSGPLSERCGAPSQYQAVYTTAPAYVSYVHPGILRRKIDESYEFDEEEDDQEMASTLGLESSGSGFSLIRRVFLKS</sequence>
<protein>
    <submittedName>
        <fullName evidence="1">Uncharacterized protein</fullName>
    </submittedName>
</protein>
<dbReference type="Proteomes" id="UP000177625">
    <property type="component" value="Unassembled WGS sequence"/>
</dbReference>
<evidence type="ECO:0000313" key="1">
    <source>
        <dbReference type="EMBL" id="CZT40823.1"/>
    </source>
</evidence>
<proteinExistence type="predicted"/>
<evidence type="ECO:0000313" key="2">
    <source>
        <dbReference type="Proteomes" id="UP000177625"/>
    </source>
</evidence>
<reference evidence="2" key="1">
    <citation type="submission" date="2016-03" db="EMBL/GenBank/DDBJ databases">
        <authorList>
            <person name="Guldener U."/>
        </authorList>
    </citation>
    <scope>NUCLEOTIDE SEQUENCE [LARGE SCALE GENOMIC DNA]</scope>
</reference>
<accession>A0A1E1LVD5</accession>
<gene>
    <name evidence="1" type="ORF">RSE6_00483</name>
</gene>
<dbReference type="AlphaFoldDB" id="A0A1E1LVD5"/>